<protein>
    <submittedName>
        <fullName evidence="1">Uncharacterized protein</fullName>
    </submittedName>
</protein>
<gene>
    <name evidence="1" type="ORF">AB205_0010440</name>
</gene>
<dbReference type="EMBL" id="KV935168">
    <property type="protein sequence ID" value="PIO30365.1"/>
    <property type="molecule type" value="Genomic_DNA"/>
</dbReference>
<organism evidence="1 2">
    <name type="scientific">Aquarana catesbeiana</name>
    <name type="common">American bullfrog</name>
    <name type="synonym">Rana catesbeiana</name>
    <dbReference type="NCBI Taxonomy" id="8400"/>
    <lineage>
        <taxon>Eukaryota</taxon>
        <taxon>Metazoa</taxon>
        <taxon>Chordata</taxon>
        <taxon>Craniata</taxon>
        <taxon>Vertebrata</taxon>
        <taxon>Euteleostomi</taxon>
        <taxon>Amphibia</taxon>
        <taxon>Batrachia</taxon>
        <taxon>Anura</taxon>
        <taxon>Neobatrachia</taxon>
        <taxon>Ranoidea</taxon>
        <taxon>Ranidae</taxon>
        <taxon>Aquarana</taxon>
    </lineage>
</organism>
<evidence type="ECO:0000313" key="2">
    <source>
        <dbReference type="Proteomes" id="UP000228934"/>
    </source>
</evidence>
<keyword evidence="2" id="KW-1185">Reference proteome</keyword>
<proteinExistence type="predicted"/>
<dbReference type="AlphaFoldDB" id="A0A2G9RRH6"/>
<dbReference type="Proteomes" id="UP000228934">
    <property type="component" value="Unassembled WGS sequence"/>
</dbReference>
<name>A0A2G9RRH6_AQUCT</name>
<evidence type="ECO:0000313" key="1">
    <source>
        <dbReference type="EMBL" id="PIO30365.1"/>
    </source>
</evidence>
<sequence length="58" mass="6332">MLSQLVMACSQTGSDKISLLPVSYITQRGKQHNFLSSCPRKQMLPVVSLLLTGLLNSP</sequence>
<reference evidence="2" key="1">
    <citation type="journal article" date="2017" name="Nat. Commun.">
        <title>The North American bullfrog draft genome provides insight into hormonal regulation of long noncoding RNA.</title>
        <authorList>
            <person name="Hammond S.A."/>
            <person name="Warren R.L."/>
            <person name="Vandervalk B.P."/>
            <person name="Kucuk E."/>
            <person name="Khan H."/>
            <person name="Gibb E.A."/>
            <person name="Pandoh P."/>
            <person name="Kirk H."/>
            <person name="Zhao Y."/>
            <person name="Jones M."/>
            <person name="Mungall A.J."/>
            <person name="Coope R."/>
            <person name="Pleasance S."/>
            <person name="Moore R.A."/>
            <person name="Holt R.A."/>
            <person name="Round J.M."/>
            <person name="Ohora S."/>
            <person name="Walle B.V."/>
            <person name="Veldhoen N."/>
            <person name="Helbing C.C."/>
            <person name="Birol I."/>
        </authorList>
    </citation>
    <scope>NUCLEOTIDE SEQUENCE [LARGE SCALE GENOMIC DNA]</scope>
</reference>
<accession>A0A2G9RRH6</accession>